<evidence type="ECO:0000256" key="3">
    <source>
        <dbReference type="ARBA" id="ARBA00022776"/>
    </source>
</evidence>
<dbReference type="PANTHER" id="PTHR12827">
    <property type="entry name" value="MEIOTIC CHECKPOINT REGULATOR TSG24 FAMILY MEMBER"/>
    <property type="match status" value="1"/>
</dbReference>
<dbReference type="GO" id="GO:0070979">
    <property type="term" value="P:protein K11-linked ubiquitination"/>
    <property type="evidence" value="ECO:0007669"/>
    <property type="project" value="TreeGrafter"/>
</dbReference>
<dbReference type="InterPro" id="IPR011989">
    <property type="entry name" value="ARM-like"/>
</dbReference>
<evidence type="ECO:0000313" key="6">
    <source>
        <dbReference type="WBParaSite" id="jg15338"/>
    </source>
</evidence>
<dbReference type="GO" id="GO:0031145">
    <property type="term" value="P:anaphase-promoting complex-dependent catabolic process"/>
    <property type="evidence" value="ECO:0007669"/>
    <property type="project" value="TreeGrafter"/>
</dbReference>
<dbReference type="WBParaSite" id="jg15338">
    <property type="protein sequence ID" value="jg15338"/>
    <property type="gene ID" value="jg15338"/>
</dbReference>
<dbReference type="PANTHER" id="PTHR12827:SF3">
    <property type="entry name" value="ANAPHASE-PROMOTING COMPLEX SUBUNIT 1"/>
    <property type="match status" value="1"/>
</dbReference>
<evidence type="ECO:0000256" key="2">
    <source>
        <dbReference type="ARBA" id="ARBA00022618"/>
    </source>
</evidence>
<sequence>MGSTEEPSSSSPDLQTWQKNNVFSKYKRSQFTNYFIKNGTCLERVEASGHDAVILRRNTGIVLRRYSLEFEIINALYVTFTPNTPEDYLCLVGESRINFYALADDQLCSLALPFKICSAHQCSFGLLLERDCFSELRVNLLESAQLFSLTHPYNEMFPVLCKFQEDEHCHYAFRHRRICIMPKDSDRDATDETIKGYDLEKKIISVFRVRECSKEERNAAKTDLCAGPNGGIFNSTMNTPMSMQSFYSPNFFNRRFAEQQHVSMVGTGFSPVSGTGHSSSLGRSPFFANQSPNVISGSTVTRVTPLRRSLRIRSMAAAAHSENLALASSLSNTGSLISTIDKPSALRKSLGMNLLQQATLNYVRQRGLSGTPTRLPFNAEHFLSFGQNDGTSLNCAVEYCLEWVCDISPTEEPEEEPSKKKNRTRLSIVRMAMDSPIQSTSMVRRRLDALDDFLDQRLKKQANCLLASKLKEFPTADEQQAWTSLRWSVDIRLHNISQMLDSSKPILIPNVKSGIAHNDEREQQEQFLVLTALKTITRPFGQSLLNFRTEKPVPNDPWVVRPICLNGRVSPGRMQIDYPVAETNAAHRSTMEWASFYNGVAHGLAIMGFEGFSATSHPHYRGSAANTTVKPIKKSTPKRADISSGTTMTEWNIFYGWDPNVATANQCHSHSSSNVVFDWDWLCMNLKAHQDQPPLQAGFLFASGLTGHIRSISLYDIHAFLTKSDKFLVIALLLGSSIAHKGSSDVHIYKVLATHLPFLLMPTLCEFRIEASIQTTALVSLGFLFAETVNLSLTNQLINQMSREIFDTDQSSERYGYVLSAGFAIGLINLGKGKEIADTEIPIAYPHLSPKDRLIKLLKGGERHLCLVHHDQVQCSTKGGIPSNDATRPGLNSNHVKESKNVNIHLTSPAACVALGLMYLRTNDKWVSNALTIPNTLCEIEKIRPDVLMMRTLSKCLINYEHIGSNMEWVEQQVPEIIRKYTRHFMSSKSPWWSSFIDMNCVAQAYFYCCAGACFAMALRYASTCDSNAQRTIQCFYERVQMENSIGNIYARLSTKSGKNCVNASINVCAVSLAMVMAGSGDLYSTQVLRKIRNLKRPYASKDSALHSLHVASNMALGLLYLGHGRLSLAKSNIAIASLVISFFPIFPHSITDNRIFFQPLRFLWTLAIETRFLVTVDAQSLAAVTVDICVSFKDDKKPPLMSKTPLILPPLYQINAISLVKPVEELVHDETENSEVVYNHVKLNLLSAQGKDTKKLREILHKYHGRFPLTRRKTEKGKSEFVRSTTLLKQTMDVLAELEIPKAIEISL</sequence>
<keyword evidence="3" id="KW-0498">Mitosis</keyword>
<evidence type="ECO:0000256" key="4">
    <source>
        <dbReference type="ARBA" id="ARBA00023306"/>
    </source>
</evidence>
<comment type="similarity">
    <text evidence="1">Belongs to the APC1 family.</text>
</comment>
<keyword evidence="2" id="KW-0132">Cell division</keyword>
<dbReference type="InterPro" id="IPR024990">
    <property type="entry name" value="Apc1"/>
</dbReference>
<dbReference type="Proteomes" id="UP000887574">
    <property type="component" value="Unplaced"/>
</dbReference>
<dbReference type="Gene3D" id="1.25.10.10">
    <property type="entry name" value="Leucine-rich Repeat Variant"/>
    <property type="match status" value="2"/>
</dbReference>
<evidence type="ECO:0000313" key="5">
    <source>
        <dbReference type="Proteomes" id="UP000887574"/>
    </source>
</evidence>
<organism evidence="5 6">
    <name type="scientific">Ditylenchus dipsaci</name>
    <dbReference type="NCBI Taxonomy" id="166011"/>
    <lineage>
        <taxon>Eukaryota</taxon>
        <taxon>Metazoa</taxon>
        <taxon>Ecdysozoa</taxon>
        <taxon>Nematoda</taxon>
        <taxon>Chromadorea</taxon>
        <taxon>Rhabditida</taxon>
        <taxon>Tylenchina</taxon>
        <taxon>Tylenchomorpha</taxon>
        <taxon>Sphaerularioidea</taxon>
        <taxon>Anguinidae</taxon>
        <taxon>Anguininae</taxon>
        <taxon>Ditylenchus</taxon>
    </lineage>
</organism>
<keyword evidence="4" id="KW-0131">Cell cycle</keyword>
<keyword evidence="5" id="KW-1185">Reference proteome</keyword>
<dbReference type="GO" id="GO:0051301">
    <property type="term" value="P:cell division"/>
    <property type="evidence" value="ECO:0007669"/>
    <property type="project" value="UniProtKB-KW"/>
</dbReference>
<dbReference type="GO" id="GO:0005680">
    <property type="term" value="C:anaphase-promoting complex"/>
    <property type="evidence" value="ECO:0007669"/>
    <property type="project" value="InterPro"/>
</dbReference>
<name>A0A915D2V7_9BILA</name>
<reference evidence="6" key="1">
    <citation type="submission" date="2022-11" db="UniProtKB">
        <authorList>
            <consortium name="WormBaseParasite"/>
        </authorList>
    </citation>
    <scope>IDENTIFICATION</scope>
</reference>
<evidence type="ECO:0000256" key="1">
    <source>
        <dbReference type="ARBA" id="ARBA00010547"/>
    </source>
</evidence>
<dbReference type="GO" id="GO:0007091">
    <property type="term" value="P:metaphase/anaphase transition of mitotic cell cycle"/>
    <property type="evidence" value="ECO:0007669"/>
    <property type="project" value="TreeGrafter"/>
</dbReference>
<proteinExistence type="inferred from homology"/>
<dbReference type="GO" id="GO:0060090">
    <property type="term" value="F:molecular adaptor activity"/>
    <property type="evidence" value="ECO:0007669"/>
    <property type="project" value="TreeGrafter"/>
</dbReference>
<accession>A0A915D2V7</accession>
<protein>
    <submittedName>
        <fullName evidence="6">Anaphase-promoting complex subunit 1</fullName>
    </submittedName>
</protein>